<keyword evidence="2" id="KW-1185">Reference proteome</keyword>
<organism evidence="1 2">
    <name type="scientific">Erwinia phage vB_EamM_RisingSun</name>
    <dbReference type="NCBI Taxonomy" id="2026080"/>
    <lineage>
        <taxon>Viruses</taxon>
        <taxon>Duplodnaviria</taxon>
        <taxon>Heunggongvirae</taxon>
        <taxon>Uroviricota</taxon>
        <taxon>Caudoviricetes</taxon>
        <taxon>Chimalliviridae</taxon>
        <taxon>Risingsunvirus</taxon>
        <taxon>Risingsunvirus risingsun</taxon>
    </lineage>
</organism>
<proteinExistence type="predicted"/>
<protein>
    <submittedName>
        <fullName evidence="1">Uncharacterized protein</fullName>
    </submittedName>
</protein>
<reference evidence="2" key="1">
    <citation type="submission" date="2017-07" db="EMBL/GenBank/DDBJ databases">
        <authorList>
            <person name="Putnam M.J."/>
            <person name="Sharma R."/>
            <person name="Kruger J.L."/>
            <person name="Berg J.A."/>
            <person name="Payne A.M."/>
            <person name="Fajardo C.P."/>
            <person name="Breakwell D.P."/>
            <person name="Hope S."/>
            <person name="Grose J.H."/>
        </authorList>
    </citation>
    <scope>NUCLEOTIDE SEQUENCE [LARGE SCALE GENOMIC DNA]</scope>
</reference>
<sequence length="88" mass="9875">MNNETTAVDVPAPLTKGQLLARLDRYGPEYSFHKDLVAIADLADTLYTRMAISRSRQHNIQIRAALSKLSVAVDWTVTVLKQDIVSYE</sequence>
<dbReference type="EMBL" id="MF459646">
    <property type="protein sequence ID" value="ASU03554.1"/>
    <property type="molecule type" value="Genomic_DNA"/>
</dbReference>
<accession>A0A223LH53</accession>
<name>A0A223LH53_9CAUD</name>
<dbReference type="Proteomes" id="UP000225553">
    <property type="component" value="Segment"/>
</dbReference>
<evidence type="ECO:0000313" key="1">
    <source>
        <dbReference type="EMBL" id="ASU03554.1"/>
    </source>
</evidence>
<gene>
    <name evidence="1" type="ORF">RISINGSUN_116</name>
</gene>
<evidence type="ECO:0000313" key="2">
    <source>
        <dbReference type="Proteomes" id="UP000225553"/>
    </source>
</evidence>